<dbReference type="GO" id="GO:0032259">
    <property type="term" value="P:methylation"/>
    <property type="evidence" value="ECO:0007669"/>
    <property type="project" value="UniProtKB-KW"/>
</dbReference>
<sequence>MTKALAMVSGGLDSILAAKLIKEQGIEVVGVCFRSYFFSEASAIKMTKQIDIPLIVVDFSPEHFELVKNPKHGRGKNMNPCIDCHAMMMNYAGKLLEEHNADFIITGEVLNQRPMSQNRQALNIVKKESGFANKILRPLCAKNIEPTEMELNGLVDREKLLGISGRSRKPQMELAAKWGITEYPSPAGGCRLTEPNYALRLKDLLTFKDEVEEDELSLLRYGRHFRTSDNNKIIVARTKEESEAIKKLINKEYLSFHATDFSGALVLLDKNGTEDDKVLAARMAARYSKGREEEKVKIKFGIYGTKLDNHIEVEPINDNELEKYMISIESVKLI</sequence>
<accession>A0A174FVW3</accession>
<dbReference type="Pfam" id="PF18297">
    <property type="entry name" value="NFACT-R_2"/>
    <property type="match status" value="1"/>
</dbReference>
<dbReference type="RefSeq" id="WP_055277293.1">
    <property type="nucleotide sequence ID" value="NZ_CYZV01000029.1"/>
</dbReference>
<name>A0A174FVW3_9CLOT</name>
<dbReference type="STRING" id="84024.ERS852471_01735"/>
<evidence type="ECO:0000313" key="6">
    <source>
        <dbReference type="Proteomes" id="UP000095558"/>
    </source>
</evidence>
<dbReference type="Pfam" id="PF02568">
    <property type="entry name" value="ThiI"/>
    <property type="match status" value="1"/>
</dbReference>
<dbReference type="Proteomes" id="UP000095558">
    <property type="component" value="Unassembled WGS sequence"/>
</dbReference>
<keyword evidence="1" id="KW-0547">Nucleotide-binding</keyword>
<evidence type="ECO:0000313" key="5">
    <source>
        <dbReference type="EMBL" id="CUO53008.1"/>
    </source>
</evidence>
<dbReference type="AlphaFoldDB" id="A0A174FVW3"/>
<dbReference type="GO" id="GO:0005524">
    <property type="term" value="F:ATP binding"/>
    <property type="evidence" value="ECO:0007669"/>
    <property type="project" value="UniProtKB-KW"/>
</dbReference>
<keyword evidence="2" id="KW-0067">ATP-binding</keyword>
<dbReference type="EMBL" id="CYZV01000029">
    <property type="protein sequence ID" value="CUO53008.1"/>
    <property type="molecule type" value="Genomic_DNA"/>
</dbReference>
<keyword evidence="5" id="KW-0489">Methyltransferase</keyword>
<dbReference type="GO" id="GO:0004810">
    <property type="term" value="F:CCA tRNA nucleotidyltransferase activity"/>
    <property type="evidence" value="ECO:0007669"/>
    <property type="project" value="InterPro"/>
</dbReference>
<dbReference type="InterPro" id="IPR059101">
    <property type="entry name" value="NFACT-R_2"/>
</dbReference>
<proteinExistence type="predicted"/>
<feature type="domain" description="NFACT protein RNA binding" evidence="4">
    <location>
        <begin position="222"/>
        <end position="325"/>
    </location>
</feature>
<dbReference type="PANTHER" id="PTHR11933:SF6">
    <property type="entry name" value="THIL AANH DOMAIN-CONTAINING PROTEIN"/>
    <property type="match status" value="1"/>
</dbReference>
<dbReference type="InterPro" id="IPR020536">
    <property type="entry name" value="ThiI_AANH"/>
</dbReference>
<dbReference type="Gene3D" id="3.40.50.620">
    <property type="entry name" value="HUPs"/>
    <property type="match status" value="1"/>
</dbReference>
<dbReference type="SUPFAM" id="SSF52402">
    <property type="entry name" value="Adenine nucleotide alpha hydrolases-like"/>
    <property type="match status" value="1"/>
</dbReference>
<reference evidence="5 6" key="1">
    <citation type="submission" date="2015-09" db="EMBL/GenBank/DDBJ databases">
        <authorList>
            <consortium name="Pathogen Informatics"/>
        </authorList>
    </citation>
    <scope>NUCLEOTIDE SEQUENCE [LARGE SCALE GENOMIC DNA]</scope>
    <source>
        <strain evidence="5 6">2789STDY5834855</strain>
    </source>
</reference>
<evidence type="ECO:0000256" key="2">
    <source>
        <dbReference type="ARBA" id="ARBA00022840"/>
    </source>
</evidence>
<feature type="domain" description="Thil AANH" evidence="3">
    <location>
        <begin position="3"/>
        <end position="141"/>
    </location>
</feature>
<evidence type="ECO:0000259" key="4">
    <source>
        <dbReference type="Pfam" id="PF18297"/>
    </source>
</evidence>
<gene>
    <name evidence="5" type="ORF">ERS852470_02611</name>
</gene>
<dbReference type="OrthoDB" id="9781887at2"/>
<dbReference type="GO" id="GO:0008168">
    <property type="term" value="F:methyltransferase activity"/>
    <property type="evidence" value="ECO:0007669"/>
    <property type="project" value="UniProtKB-KW"/>
</dbReference>
<evidence type="ECO:0000256" key="1">
    <source>
        <dbReference type="ARBA" id="ARBA00022741"/>
    </source>
</evidence>
<evidence type="ECO:0000259" key="3">
    <source>
        <dbReference type="Pfam" id="PF02568"/>
    </source>
</evidence>
<organism evidence="5 6">
    <name type="scientific">Clostridium disporicum</name>
    <dbReference type="NCBI Taxonomy" id="84024"/>
    <lineage>
        <taxon>Bacteria</taxon>
        <taxon>Bacillati</taxon>
        <taxon>Bacillota</taxon>
        <taxon>Clostridia</taxon>
        <taxon>Eubacteriales</taxon>
        <taxon>Clostridiaceae</taxon>
        <taxon>Clostridium</taxon>
    </lineage>
</organism>
<dbReference type="InterPro" id="IPR014729">
    <property type="entry name" value="Rossmann-like_a/b/a_fold"/>
</dbReference>
<keyword evidence="5" id="KW-0808">Transferase</keyword>
<dbReference type="PANTHER" id="PTHR11933">
    <property type="entry name" value="TRNA 5-METHYLAMINOMETHYL-2-THIOURIDYLATE -METHYLTRANSFERASE"/>
    <property type="match status" value="1"/>
</dbReference>
<protein>
    <submittedName>
        <fullName evidence="5">Putative tRNA(5-methylaminomethyl-2-thiouridylate) methyltransferase</fullName>
    </submittedName>
</protein>